<sequence length="83" mass="9023">SWFVMGKATHSSRLLSFMARPVTDLLKPAYNFGGMSLSQLLEPYVNNWLSTRDNVSALIANFSRSGLATNMGSILNGGNGQEI</sequence>
<dbReference type="EMBL" id="WNHN01000804">
    <property type="protein sequence ID" value="MTV78262.1"/>
    <property type="molecule type" value="Genomic_DNA"/>
</dbReference>
<proteinExistence type="predicted"/>
<comment type="caution">
    <text evidence="2">The sequence shown here is derived from an EMBL/GenBank/DDBJ whole genome shotgun (WGS) entry which is preliminary data.</text>
</comment>
<protein>
    <submittedName>
        <fullName evidence="2">DUF1073 domain-containing protein</fullName>
    </submittedName>
</protein>
<dbReference type="RefSeq" id="WP_155459099.1">
    <property type="nucleotide sequence ID" value="NZ_WNHN01000804.1"/>
</dbReference>
<feature type="non-terminal residue" evidence="2">
    <location>
        <position position="83"/>
    </location>
</feature>
<evidence type="ECO:0000313" key="2">
    <source>
        <dbReference type="EMBL" id="MTV78262.1"/>
    </source>
</evidence>
<dbReference type="Pfam" id="PF06381">
    <property type="entry name" value="Phage_portal_3"/>
    <property type="match status" value="1"/>
</dbReference>
<feature type="domain" description="Anti-CBASS protein Acb1-like N-terminal" evidence="1">
    <location>
        <begin position="9"/>
        <end position="70"/>
    </location>
</feature>
<dbReference type="InterPro" id="IPR024459">
    <property type="entry name" value="Acb1-like_N"/>
</dbReference>
<dbReference type="Proteomes" id="UP000729182">
    <property type="component" value="Unassembled WGS sequence"/>
</dbReference>
<dbReference type="AlphaFoldDB" id="A0AAW9WCW7"/>
<evidence type="ECO:0000259" key="1">
    <source>
        <dbReference type="Pfam" id="PF06381"/>
    </source>
</evidence>
<reference evidence="2" key="1">
    <citation type="submission" date="2019-11" db="EMBL/GenBank/DDBJ databases">
        <title>Growth characteristics of pneumococcus vary with the chemical composition of the capsule and with environmental conditions.</title>
        <authorList>
            <person name="Tothpal A."/>
            <person name="Desobry K."/>
            <person name="Joshi S."/>
            <person name="Wyllie A.L."/>
            <person name="Weinberger D.M."/>
        </authorList>
    </citation>
    <scope>NUCLEOTIDE SEQUENCE</scope>
    <source>
        <strain evidence="2">Pnumococcus10A</strain>
    </source>
</reference>
<accession>A0AAW9WCW7</accession>
<organism evidence="2 3">
    <name type="scientific">Streptococcus pneumoniae</name>
    <dbReference type="NCBI Taxonomy" id="1313"/>
    <lineage>
        <taxon>Bacteria</taxon>
        <taxon>Bacillati</taxon>
        <taxon>Bacillota</taxon>
        <taxon>Bacilli</taxon>
        <taxon>Lactobacillales</taxon>
        <taxon>Streptococcaceae</taxon>
        <taxon>Streptococcus</taxon>
    </lineage>
</organism>
<gene>
    <name evidence="2" type="ORF">GM535_13695</name>
</gene>
<feature type="non-terminal residue" evidence="2">
    <location>
        <position position="1"/>
    </location>
</feature>
<name>A0AAW9WCW7_STREE</name>
<evidence type="ECO:0000313" key="3">
    <source>
        <dbReference type="Proteomes" id="UP000729182"/>
    </source>
</evidence>